<dbReference type="AlphaFoldDB" id="A0A0D2CPN7"/>
<dbReference type="HOGENOM" id="CLU_1402257_0_0_1"/>
<evidence type="ECO:0000313" key="2">
    <source>
        <dbReference type="Proteomes" id="UP000054266"/>
    </source>
</evidence>
<name>A0A0D2CPN7_9EURO</name>
<accession>A0A0D2CPN7</accession>
<gene>
    <name evidence="1" type="ORF">PV04_06403</name>
</gene>
<dbReference type="EMBL" id="KN846959">
    <property type="protein sequence ID" value="KIW67131.1"/>
    <property type="molecule type" value="Genomic_DNA"/>
</dbReference>
<keyword evidence="2" id="KW-1185">Reference proteome</keyword>
<organism evidence="1 2">
    <name type="scientific">Phialophora macrospora</name>
    <dbReference type="NCBI Taxonomy" id="1851006"/>
    <lineage>
        <taxon>Eukaryota</taxon>
        <taxon>Fungi</taxon>
        <taxon>Dikarya</taxon>
        <taxon>Ascomycota</taxon>
        <taxon>Pezizomycotina</taxon>
        <taxon>Eurotiomycetes</taxon>
        <taxon>Chaetothyriomycetidae</taxon>
        <taxon>Chaetothyriales</taxon>
        <taxon>Herpotrichiellaceae</taxon>
        <taxon>Phialophora</taxon>
    </lineage>
</organism>
<protein>
    <submittedName>
        <fullName evidence="1">Uncharacterized protein</fullName>
    </submittedName>
</protein>
<evidence type="ECO:0000313" key="1">
    <source>
        <dbReference type="EMBL" id="KIW67131.1"/>
    </source>
</evidence>
<dbReference type="Proteomes" id="UP000054266">
    <property type="component" value="Unassembled WGS sequence"/>
</dbReference>
<proteinExistence type="predicted"/>
<sequence>MDLGFPALTAVWTATVRNPWRLKDALSQGKAGEALLQVSQGAQGSYSLSRGLRSGTASESIALQRHCQSISSTGLASGSWCAGDCILTERTQPIQHRATEQESECFARRGKPQSQRGIATRGSVYGRIEAALGLWATAPPMNVFLLPNKDSLGLSKHPPSAVHAFYESSVFCALRCVVDSATFHASIAEYGPKM</sequence>
<reference evidence="1 2" key="1">
    <citation type="submission" date="2015-01" db="EMBL/GenBank/DDBJ databases">
        <title>The Genome Sequence of Capronia semiimmersa CBS27337.</title>
        <authorList>
            <consortium name="The Broad Institute Genomics Platform"/>
            <person name="Cuomo C."/>
            <person name="de Hoog S."/>
            <person name="Gorbushina A."/>
            <person name="Stielow B."/>
            <person name="Teixiera M."/>
            <person name="Abouelleil A."/>
            <person name="Chapman S.B."/>
            <person name="Priest M."/>
            <person name="Young S.K."/>
            <person name="Wortman J."/>
            <person name="Nusbaum C."/>
            <person name="Birren B."/>
        </authorList>
    </citation>
    <scope>NUCLEOTIDE SEQUENCE [LARGE SCALE GENOMIC DNA]</scope>
    <source>
        <strain evidence="1 2">CBS 27337</strain>
    </source>
</reference>